<dbReference type="PROSITE" id="PS01360">
    <property type="entry name" value="ZF_MYND_1"/>
    <property type="match status" value="1"/>
</dbReference>
<accession>A0ABQ7JRW1</accession>
<evidence type="ECO:0000256" key="4">
    <source>
        <dbReference type="PROSITE-ProRule" id="PRU00134"/>
    </source>
</evidence>
<reference evidence="6 7" key="1">
    <citation type="journal article" date="2020" name="Fungal Divers.">
        <title>Resolving the Mortierellaceae phylogeny through synthesis of multi-gene phylogenetics and phylogenomics.</title>
        <authorList>
            <person name="Vandepol N."/>
            <person name="Liber J."/>
            <person name="Desiro A."/>
            <person name="Na H."/>
            <person name="Kennedy M."/>
            <person name="Barry K."/>
            <person name="Grigoriev I.V."/>
            <person name="Miller A.N."/>
            <person name="O'Donnell K."/>
            <person name="Stajich J.E."/>
            <person name="Bonito G."/>
        </authorList>
    </citation>
    <scope>NUCLEOTIDE SEQUENCE [LARGE SCALE GENOMIC DNA]</scope>
    <source>
        <strain evidence="6 7">AD045</strain>
    </source>
</reference>
<keyword evidence="2 4" id="KW-0863">Zinc-finger</keyword>
<evidence type="ECO:0000256" key="1">
    <source>
        <dbReference type="ARBA" id="ARBA00022723"/>
    </source>
</evidence>
<keyword evidence="3" id="KW-0862">Zinc</keyword>
<dbReference type="InterPro" id="IPR002893">
    <property type="entry name" value="Znf_MYND"/>
</dbReference>
<evidence type="ECO:0000256" key="3">
    <source>
        <dbReference type="ARBA" id="ARBA00022833"/>
    </source>
</evidence>
<keyword evidence="7" id="KW-1185">Reference proteome</keyword>
<comment type="caution">
    <text evidence="6">The sequence shown here is derived from an EMBL/GenBank/DDBJ whole genome shotgun (WGS) entry which is preliminary data.</text>
</comment>
<name>A0ABQ7JRW1_9FUNG</name>
<proteinExistence type="predicted"/>
<keyword evidence="1" id="KW-0479">Metal-binding</keyword>
<protein>
    <recommendedName>
        <fullName evidence="5">MYND-type domain-containing protein</fullName>
    </recommendedName>
</protein>
<evidence type="ECO:0000313" key="6">
    <source>
        <dbReference type="EMBL" id="KAG0283678.1"/>
    </source>
</evidence>
<dbReference type="PROSITE" id="PS50865">
    <property type="entry name" value="ZF_MYND_2"/>
    <property type="match status" value="1"/>
</dbReference>
<evidence type="ECO:0000256" key="2">
    <source>
        <dbReference type="ARBA" id="ARBA00022771"/>
    </source>
</evidence>
<evidence type="ECO:0000313" key="7">
    <source>
        <dbReference type="Proteomes" id="UP001194696"/>
    </source>
</evidence>
<dbReference type="Pfam" id="PF01753">
    <property type="entry name" value="zf-MYND"/>
    <property type="match status" value="1"/>
</dbReference>
<sequence>MTDKCAKCSKTAADAGVPLKVCSKCKSVHYCSRDCQKDHWKVHKKVCATNANANTGNASTTTSSSRNRGDPLEVHIEKPFHKLHDKTWLHDRSEKDVQRLLIDIYRLRMDDTFKFDHMVENDSLYSGARDGTNGFKNFLALVEGQAGLLPADWSTEKKEAVVAFGQAEPEKLLFHKADKETIIGQYGNSLMPMQMRLFGEQVYGRGIGGQAGAPIIQMQMQVESGSLHGSTINANQYRR</sequence>
<dbReference type="EMBL" id="JAAAIM010000870">
    <property type="protein sequence ID" value="KAG0283678.1"/>
    <property type="molecule type" value="Genomic_DNA"/>
</dbReference>
<evidence type="ECO:0000259" key="5">
    <source>
        <dbReference type="PROSITE" id="PS50865"/>
    </source>
</evidence>
<dbReference type="SUPFAM" id="SSF144232">
    <property type="entry name" value="HIT/MYND zinc finger-like"/>
    <property type="match status" value="1"/>
</dbReference>
<dbReference type="Gene3D" id="6.10.140.2220">
    <property type="match status" value="1"/>
</dbReference>
<dbReference type="Proteomes" id="UP001194696">
    <property type="component" value="Unassembled WGS sequence"/>
</dbReference>
<gene>
    <name evidence="6" type="ORF">BGZ96_011940</name>
</gene>
<organism evidence="6 7">
    <name type="scientific">Linnemannia gamsii</name>
    <dbReference type="NCBI Taxonomy" id="64522"/>
    <lineage>
        <taxon>Eukaryota</taxon>
        <taxon>Fungi</taxon>
        <taxon>Fungi incertae sedis</taxon>
        <taxon>Mucoromycota</taxon>
        <taxon>Mortierellomycotina</taxon>
        <taxon>Mortierellomycetes</taxon>
        <taxon>Mortierellales</taxon>
        <taxon>Mortierellaceae</taxon>
        <taxon>Linnemannia</taxon>
    </lineage>
</organism>
<feature type="domain" description="MYND-type" evidence="5">
    <location>
        <begin position="5"/>
        <end position="47"/>
    </location>
</feature>